<organism evidence="3 4">
    <name type="scientific">Sordaria brevicollis</name>
    <dbReference type="NCBI Taxonomy" id="83679"/>
    <lineage>
        <taxon>Eukaryota</taxon>
        <taxon>Fungi</taxon>
        <taxon>Dikarya</taxon>
        <taxon>Ascomycota</taxon>
        <taxon>Pezizomycotina</taxon>
        <taxon>Sordariomycetes</taxon>
        <taxon>Sordariomycetidae</taxon>
        <taxon>Sordariales</taxon>
        <taxon>Sordariaceae</taxon>
        <taxon>Sordaria</taxon>
    </lineage>
</organism>
<keyword evidence="2" id="KW-1133">Transmembrane helix</keyword>
<keyword evidence="4" id="KW-1185">Reference proteome</keyword>
<evidence type="ECO:0000256" key="2">
    <source>
        <dbReference type="SAM" id="Phobius"/>
    </source>
</evidence>
<evidence type="ECO:0000256" key="1">
    <source>
        <dbReference type="SAM" id="MobiDB-lite"/>
    </source>
</evidence>
<dbReference type="Proteomes" id="UP001281003">
    <property type="component" value="Unassembled WGS sequence"/>
</dbReference>
<protein>
    <submittedName>
        <fullName evidence="3">Uncharacterized protein</fullName>
    </submittedName>
</protein>
<dbReference type="EMBL" id="JAUTDP010000003">
    <property type="protein sequence ID" value="KAK3400464.1"/>
    <property type="molecule type" value="Genomic_DNA"/>
</dbReference>
<dbReference type="PANTHER" id="PTHR35395:SF1">
    <property type="entry name" value="DUF6536 DOMAIN-CONTAINING PROTEIN"/>
    <property type="match status" value="1"/>
</dbReference>
<name>A0AAE0UEH7_SORBR</name>
<feature type="region of interest" description="Disordered" evidence="1">
    <location>
        <begin position="508"/>
        <end position="531"/>
    </location>
</feature>
<evidence type="ECO:0000313" key="3">
    <source>
        <dbReference type="EMBL" id="KAK3400464.1"/>
    </source>
</evidence>
<gene>
    <name evidence="3" type="ORF">B0T20DRAFT_451271</name>
</gene>
<feature type="transmembrane region" description="Helical" evidence="2">
    <location>
        <begin position="421"/>
        <end position="444"/>
    </location>
</feature>
<keyword evidence="2" id="KW-0812">Transmembrane</keyword>
<reference evidence="3" key="2">
    <citation type="submission" date="2023-07" db="EMBL/GenBank/DDBJ databases">
        <authorList>
            <consortium name="Lawrence Berkeley National Laboratory"/>
            <person name="Haridas S."/>
            <person name="Hensen N."/>
            <person name="Bonometti L."/>
            <person name="Westerberg I."/>
            <person name="Brannstrom I.O."/>
            <person name="Guillou S."/>
            <person name="Cros-Aarteil S."/>
            <person name="Calhoun S."/>
            <person name="Kuo A."/>
            <person name="Mondo S."/>
            <person name="Pangilinan J."/>
            <person name="Riley R."/>
            <person name="LaButti K."/>
            <person name="Andreopoulos B."/>
            <person name="Lipzen A."/>
            <person name="Chen C."/>
            <person name="Yanf M."/>
            <person name="Daum C."/>
            <person name="Ng V."/>
            <person name="Clum A."/>
            <person name="Steindorff A."/>
            <person name="Ohm R."/>
            <person name="Martin F."/>
            <person name="Silar P."/>
            <person name="Natvig D."/>
            <person name="Lalanne C."/>
            <person name="Gautier V."/>
            <person name="Ament-velasquez S.L."/>
            <person name="Kruys A."/>
            <person name="Hutchinson M.I."/>
            <person name="Powell A.J."/>
            <person name="Barry K."/>
            <person name="Miller A.N."/>
            <person name="Grigoriev I.V."/>
            <person name="Debuchy R."/>
            <person name="Gladieux P."/>
            <person name="Thoren M.H."/>
            <person name="Johannesson H."/>
        </authorList>
    </citation>
    <scope>NUCLEOTIDE SEQUENCE</scope>
    <source>
        <strain evidence="3">FGSC 1904</strain>
    </source>
</reference>
<comment type="caution">
    <text evidence="3">The sequence shown here is derived from an EMBL/GenBank/DDBJ whole genome shotgun (WGS) entry which is preliminary data.</text>
</comment>
<reference evidence="3" key="1">
    <citation type="journal article" date="2023" name="Mol. Phylogenet. Evol.">
        <title>Genome-scale phylogeny and comparative genomics of the fungal order Sordariales.</title>
        <authorList>
            <person name="Hensen N."/>
            <person name="Bonometti L."/>
            <person name="Westerberg I."/>
            <person name="Brannstrom I.O."/>
            <person name="Guillou S."/>
            <person name="Cros-Aarteil S."/>
            <person name="Calhoun S."/>
            <person name="Haridas S."/>
            <person name="Kuo A."/>
            <person name="Mondo S."/>
            <person name="Pangilinan J."/>
            <person name="Riley R."/>
            <person name="LaButti K."/>
            <person name="Andreopoulos B."/>
            <person name="Lipzen A."/>
            <person name="Chen C."/>
            <person name="Yan M."/>
            <person name="Daum C."/>
            <person name="Ng V."/>
            <person name="Clum A."/>
            <person name="Steindorff A."/>
            <person name="Ohm R.A."/>
            <person name="Martin F."/>
            <person name="Silar P."/>
            <person name="Natvig D.O."/>
            <person name="Lalanne C."/>
            <person name="Gautier V."/>
            <person name="Ament-Velasquez S.L."/>
            <person name="Kruys A."/>
            <person name="Hutchinson M.I."/>
            <person name="Powell A.J."/>
            <person name="Barry K."/>
            <person name="Miller A.N."/>
            <person name="Grigoriev I.V."/>
            <person name="Debuchy R."/>
            <person name="Gladieux P."/>
            <person name="Hiltunen Thoren M."/>
            <person name="Johannesson H."/>
        </authorList>
    </citation>
    <scope>NUCLEOTIDE SEQUENCE</scope>
    <source>
        <strain evidence="3">FGSC 1904</strain>
    </source>
</reference>
<dbReference type="PANTHER" id="PTHR35395">
    <property type="entry name" value="DUF6536 DOMAIN-CONTAINING PROTEIN"/>
    <property type="match status" value="1"/>
</dbReference>
<feature type="transmembrane region" description="Helical" evidence="2">
    <location>
        <begin position="197"/>
        <end position="220"/>
    </location>
</feature>
<dbReference type="AlphaFoldDB" id="A0AAE0UEH7"/>
<feature type="compositionally biased region" description="Basic and acidic residues" evidence="1">
    <location>
        <begin position="513"/>
        <end position="522"/>
    </location>
</feature>
<evidence type="ECO:0000313" key="4">
    <source>
        <dbReference type="Proteomes" id="UP001281003"/>
    </source>
</evidence>
<proteinExistence type="predicted"/>
<feature type="transmembrane region" description="Helical" evidence="2">
    <location>
        <begin position="478"/>
        <end position="499"/>
    </location>
</feature>
<feature type="transmembrane region" description="Helical" evidence="2">
    <location>
        <begin position="288"/>
        <end position="308"/>
    </location>
</feature>
<sequence length="574" mass="65746">MFGHSPWSDLHFDLQGPDWRQVPLEFLREDFDKNKDTYGAVVLIAEAQSTRGSRYNESAPVSGIVYHRLVISDLYTNTYEYKDNFDPQWMNDIQLVLKREMGIFIYCGPDYEGYFESWHNNMDVPLGYRDVSYDRSGEPWWIIICLNPWSPHERLHDCKYSGEPAEGFNPLTPVYRLQGNIWVKTIVPQCRLLAEPFFWWLTTLCNLVISGCLSSIAWFYTSTPLVTIGDVMDSFLTQPPPRDSRFIPRSSCTYSSPSFTNMFRPSLPAQEYKAKARRWWKAVSMSRWSFTMLWFAYLFTQCVVLYSLTQGDKMTRRTSDAQTEIQVPVSSAPQGVEQFQVTGSDTSPTRWRLVLLANTPQVFLSVTYLFFNNILTTMVVEQEWHSFLNASAATDKWKSDDEEAKRTLRTSQPRGLQRETFFLGLPYRYALPFVVTSTVMHWLVSRSLFFSQVDFYDIDRKRNENNPPTSTLRYSDRAAVWVIMLGTISWGTILGLAMFRKGGRMGGDGAGGGHDDDGNRDGNDEEGDADIAAGPLSWGAIRQVVVRDGVEVEERWLGFTKGEAEMPVAGEVYG</sequence>
<accession>A0AAE0UEH7</accession>
<keyword evidence="2" id="KW-0472">Membrane</keyword>